<dbReference type="STRING" id="400682.A0A1X7V5Y6"/>
<dbReference type="KEGG" id="aqu:100640871"/>
<feature type="compositionally biased region" description="Gly residues" evidence="1">
    <location>
        <begin position="733"/>
        <end position="752"/>
    </location>
</feature>
<reference evidence="3" key="2">
    <citation type="submission" date="2017-05" db="UniProtKB">
        <authorList>
            <consortium name="EnsemblMetazoa"/>
        </authorList>
    </citation>
    <scope>IDENTIFICATION</scope>
</reference>
<feature type="domain" description="TOG" evidence="2">
    <location>
        <begin position="75"/>
        <end position="310"/>
    </location>
</feature>
<feature type="compositionally biased region" description="Polar residues" evidence="1">
    <location>
        <begin position="360"/>
        <end position="373"/>
    </location>
</feature>
<dbReference type="GO" id="GO:0005929">
    <property type="term" value="C:cilium"/>
    <property type="evidence" value="ECO:0007669"/>
    <property type="project" value="TreeGrafter"/>
</dbReference>
<evidence type="ECO:0000259" key="2">
    <source>
        <dbReference type="SMART" id="SM01349"/>
    </source>
</evidence>
<feature type="compositionally biased region" description="Pro residues" evidence="1">
    <location>
        <begin position="554"/>
        <end position="572"/>
    </location>
</feature>
<feature type="region of interest" description="Disordered" evidence="1">
    <location>
        <begin position="703"/>
        <end position="884"/>
    </location>
</feature>
<feature type="compositionally biased region" description="Gly residues" evidence="1">
    <location>
        <begin position="475"/>
        <end position="487"/>
    </location>
</feature>
<dbReference type="SUPFAM" id="SSF48371">
    <property type="entry name" value="ARM repeat"/>
    <property type="match status" value="2"/>
</dbReference>
<dbReference type="Gene3D" id="1.25.10.10">
    <property type="entry name" value="Leucine-rich Repeat Variant"/>
    <property type="match status" value="3"/>
</dbReference>
<dbReference type="InParanoid" id="A0A1X7V5Y6"/>
<dbReference type="GO" id="GO:0008017">
    <property type="term" value="F:microtubule binding"/>
    <property type="evidence" value="ECO:0007669"/>
    <property type="project" value="TreeGrafter"/>
</dbReference>
<feature type="region of interest" description="Disordered" evidence="1">
    <location>
        <begin position="412"/>
        <end position="528"/>
    </location>
</feature>
<reference evidence="4" key="1">
    <citation type="journal article" date="2010" name="Nature">
        <title>The Amphimedon queenslandica genome and the evolution of animal complexity.</title>
        <authorList>
            <person name="Srivastava M."/>
            <person name="Simakov O."/>
            <person name="Chapman J."/>
            <person name="Fahey B."/>
            <person name="Gauthier M.E."/>
            <person name="Mitros T."/>
            <person name="Richards G.S."/>
            <person name="Conaco C."/>
            <person name="Dacre M."/>
            <person name="Hellsten U."/>
            <person name="Larroux C."/>
            <person name="Putnam N.H."/>
            <person name="Stanke M."/>
            <person name="Adamska M."/>
            <person name="Darling A."/>
            <person name="Degnan S.M."/>
            <person name="Oakley T.H."/>
            <person name="Plachetzki D.C."/>
            <person name="Zhai Y."/>
            <person name="Adamski M."/>
            <person name="Calcino A."/>
            <person name="Cummins S.F."/>
            <person name="Goodstein D.M."/>
            <person name="Harris C."/>
            <person name="Jackson D.J."/>
            <person name="Leys S.P."/>
            <person name="Shu S."/>
            <person name="Woodcroft B.J."/>
            <person name="Vervoort M."/>
            <person name="Kosik K.S."/>
            <person name="Manning G."/>
            <person name="Degnan B.M."/>
            <person name="Rokhsar D.S."/>
        </authorList>
    </citation>
    <scope>NUCLEOTIDE SEQUENCE [LARGE SCALE GENOMIC DNA]</scope>
</reference>
<feature type="compositionally biased region" description="Low complexity" evidence="1">
    <location>
        <begin position="1143"/>
        <end position="1154"/>
    </location>
</feature>
<feature type="domain" description="TOG" evidence="2">
    <location>
        <begin position="900"/>
        <end position="1127"/>
    </location>
</feature>
<protein>
    <recommendedName>
        <fullName evidence="2">TOG domain-containing protein</fullName>
    </recommendedName>
</protein>
<dbReference type="GO" id="GO:0000226">
    <property type="term" value="P:microtubule cytoskeleton organization"/>
    <property type="evidence" value="ECO:0007669"/>
    <property type="project" value="TreeGrafter"/>
</dbReference>
<feature type="region of interest" description="Disordered" evidence="1">
    <location>
        <begin position="1122"/>
        <end position="1201"/>
    </location>
</feature>
<dbReference type="Proteomes" id="UP000007879">
    <property type="component" value="Unassembled WGS sequence"/>
</dbReference>
<dbReference type="eggNOG" id="KOG2933">
    <property type="taxonomic scope" value="Eukaryota"/>
</dbReference>
<organism evidence="3">
    <name type="scientific">Amphimedon queenslandica</name>
    <name type="common">Sponge</name>
    <dbReference type="NCBI Taxonomy" id="400682"/>
    <lineage>
        <taxon>Eukaryota</taxon>
        <taxon>Metazoa</taxon>
        <taxon>Porifera</taxon>
        <taxon>Demospongiae</taxon>
        <taxon>Heteroscleromorpha</taxon>
        <taxon>Haplosclerida</taxon>
        <taxon>Niphatidae</taxon>
        <taxon>Amphimedon</taxon>
    </lineage>
</organism>
<evidence type="ECO:0000313" key="3">
    <source>
        <dbReference type="EnsemblMetazoa" id="Aqu2.1.35229_001"/>
    </source>
</evidence>
<proteinExistence type="predicted"/>
<feature type="compositionally biased region" description="Polar residues" evidence="1">
    <location>
        <begin position="441"/>
        <end position="459"/>
    </location>
</feature>
<feature type="compositionally biased region" description="Polar residues" evidence="1">
    <location>
        <begin position="496"/>
        <end position="527"/>
    </location>
</feature>
<name>A0A1X7V5Y6_AMPQE</name>
<dbReference type="PANTHER" id="PTHR21567">
    <property type="entry name" value="CLASP"/>
    <property type="match status" value="1"/>
</dbReference>
<evidence type="ECO:0000313" key="4">
    <source>
        <dbReference type="Proteomes" id="UP000007879"/>
    </source>
</evidence>
<sequence>MSHHKQCTFPGRNGTRLQHQSVVSPEIMNGSTDYSAFSGLQQQDCRTSNLQSPSPPFLYINGRKSSNPNPQFLSSSPPPSLYLGLFPQRIVADIRDQSSVETRKAAINSIHGTLRDTKDKAILVESLQEIVSLVTPSLNDGNFKIVLTTLQLVDDLVSKTGSAILPFLPMLLSHYLDKVGTHKYMVKQTGMKVLLHLMTVLSPSPVINEIINFGSRHKQGKVREETLNIVIASLLTFPSSEFSLASLVEQVTPLLIDTKQTVRQACLEACAVLADRLGREQMHILLTAVLSLQRIMTNTNTENLHVAFQSRLSRKKLPHLNEDGLVNHVVNVSNGRAAPGGDRQLTGADVNWILDGKSSTLSANSRSQSTSGPLKSAGKKLPWDSEPAKSTGTTGGYASLALKQQVTASSSLPVGQSSTLGGGGGVTGASNKASKGYSDIYRTSNETGNGDSRSFQPSSIGPMKHSRVVYTGGSTVSGGGNGPGSKGIPGSSSLSTTWPRQNGSYGNNHFTKGSTARQISADNTGLSGNLLGPSKLPAIDARPSSKPIVRNPLPFHPQPPPLSSHSPPPPSFPIHASLANGIPPDSPTHIEESFLIGGNDDDDYYNIPVDDSQLNNSLSSSLTSLLFNRDMQSATASGERTPTVDSLSQIRKKAADWKAEILSVQCSASTSPTSTPPRMHKQFMINGRMEFETVSAPVALKRERPLKDKNAPMEANSFLTSPNKQQGQQQRLSGGGEGGKVGGARRNGGGGTIPRRESDPSFQSRPSELHKKQSPMKKTPLKMFKTPPRKYHQERMDEEGEGSPDLPFVHDLEANPEFISPPKLKMNPVPPGGRTIKKISPTKAASAPQKSSTSISQANSTSNSAPVYRLGSQEPLVEEEASETDARLQELSPLVYPENAMRQALEGLRKGTEEWEEKREALLVLRRLSAWHKPIIIPQLHTVLIAVEKEVKNLRSQVARSAIACLGDMFGYLAKEMEISLDALLKTLLHVGSKSNNFYREDTEKALYLACNSVSPAKCLQGLMNGGLSHGSQLIRRQVAQFMCVTVEVHGAAKIVRLPRDVLDRVINATAILLGDADPLARYQARKMLNMLYSCPEFDELARKALNDHQYAKIKETAEHIKVKGLGKPPTDSQSAKATARLSVSQYSSAGASSPGKGQSPPKVKKRRSSISGLPGNGGSGQVLIEPGGVLPPTSAPPPDSSAVLDIVSKMKATDWKERQEAINELEQYIITHPNSLGSNLVKVFDVFNERLSDKNSKVNLHALQAFQRLVPILNQQLSPVLPTLVEALSGTVASRYPAIHSAALNAIDSLMQTVDCTLLFPPLASAAQNGNARVQPIMLKKLSDLIPYVYGQKPGLVQRIGLPVLWKVLSSRSPATGEAKQAILRLTEVLQLCLGPSLQESASQLSPTQQQKLQELVQTLHLQNR</sequence>
<keyword evidence="4" id="KW-1185">Reference proteome</keyword>
<accession>A0A1X7V5Y6</accession>
<dbReference type="SMART" id="SM01349">
    <property type="entry name" value="TOG"/>
    <property type="match status" value="3"/>
</dbReference>
<dbReference type="InterPro" id="IPR011989">
    <property type="entry name" value="ARM-like"/>
</dbReference>
<dbReference type="PANTHER" id="PTHR21567:SF87">
    <property type="entry name" value="CRESCERIN-LIKE PROTEIN CHE-12"/>
    <property type="match status" value="1"/>
</dbReference>
<dbReference type="EnsemblMetazoa" id="XM_019994951.1">
    <property type="protein sequence ID" value="XP_019850510.1"/>
    <property type="gene ID" value="LOC100640871"/>
</dbReference>
<dbReference type="OrthoDB" id="63891at2759"/>
<feature type="region of interest" description="Disordered" evidence="1">
    <location>
        <begin position="544"/>
        <end position="591"/>
    </location>
</feature>
<feature type="region of interest" description="Disordered" evidence="1">
    <location>
        <begin position="360"/>
        <end position="393"/>
    </location>
</feature>
<feature type="domain" description="TOG" evidence="2">
    <location>
        <begin position="1194"/>
        <end position="1426"/>
    </location>
</feature>
<dbReference type="InterPro" id="IPR034085">
    <property type="entry name" value="TOG"/>
</dbReference>
<dbReference type="InterPro" id="IPR016024">
    <property type="entry name" value="ARM-type_fold"/>
</dbReference>
<feature type="compositionally biased region" description="Low complexity" evidence="1">
    <location>
        <begin position="851"/>
        <end position="865"/>
    </location>
</feature>
<dbReference type="GO" id="GO:0005881">
    <property type="term" value="C:cytoplasmic microtubule"/>
    <property type="evidence" value="ECO:0007669"/>
    <property type="project" value="TreeGrafter"/>
</dbReference>
<evidence type="ECO:0000256" key="1">
    <source>
        <dbReference type="SAM" id="MobiDB-lite"/>
    </source>
</evidence>
<gene>
    <name evidence="3" type="primary">100640871</name>
</gene>
<dbReference type="EnsemblMetazoa" id="Aqu2.1.35229_001">
    <property type="protein sequence ID" value="Aqu2.1.35229_001"/>
    <property type="gene ID" value="Aqu2.1.35229"/>
</dbReference>